<evidence type="ECO:0000256" key="3">
    <source>
        <dbReference type="ARBA" id="ARBA00023163"/>
    </source>
</evidence>
<dbReference type="PROSITE" id="PS50977">
    <property type="entry name" value="HTH_TETR_2"/>
    <property type="match status" value="1"/>
</dbReference>
<dbReference type="InterPro" id="IPR001647">
    <property type="entry name" value="HTH_TetR"/>
</dbReference>
<feature type="DNA-binding region" description="H-T-H motif" evidence="4">
    <location>
        <begin position="33"/>
        <end position="52"/>
    </location>
</feature>
<reference evidence="7 8" key="1">
    <citation type="submission" date="2020-07" db="EMBL/GenBank/DDBJ databases">
        <title>Sequencing the genomes of 1000 actinobacteria strains.</title>
        <authorList>
            <person name="Klenk H.-P."/>
        </authorList>
    </citation>
    <scope>NUCLEOTIDE SEQUENCE [LARGE SCALE GENOMIC DNA]</scope>
    <source>
        <strain evidence="7 8">DSM 44121</strain>
    </source>
</reference>
<dbReference type="Pfam" id="PF21351">
    <property type="entry name" value="TetR_C_41"/>
    <property type="match status" value="1"/>
</dbReference>
<dbReference type="Pfam" id="PF00440">
    <property type="entry name" value="TetR_N"/>
    <property type="match status" value="1"/>
</dbReference>
<gene>
    <name evidence="7" type="ORF">FHX71_000548</name>
</gene>
<feature type="region of interest" description="Disordered" evidence="5">
    <location>
        <begin position="82"/>
        <end position="105"/>
    </location>
</feature>
<evidence type="ECO:0000313" key="8">
    <source>
        <dbReference type="Proteomes" id="UP000540568"/>
    </source>
</evidence>
<dbReference type="Gene3D" id="1.10.357.10">
    <property type="entry name" value="Tetracycline Repressor, domain 2"/>
    <property type="match status" value="1"/>
</dbReference>
<proteinExistence type="predicted"/>
<accession>A0A7W3PCG0</accession>
<dbReference type="GO" id="GO:0003700">
    <property type="term" value="F:DNA-binding transcription factor activity"/>
    <property type="evidence" value="ECO:0007669"/>
    <property type="project" value="TreeGrafter"/>
</dbReference>
<feature type="domain" description="HTH tetR-type" evidence="6">
    <location>
        <begin position="10"/>
        <end position="70"/>
    </location>
</feature>
<name>A0A7W3PCG0_9MICO</name>
<keyword evidence="8" id="KW-1185">Reference proteome</keyword>
<dbReference type="GO" id="GO:0000976">
    <property type="term" value="F:transcription cis-regulatory region binding"/>
    <property type="evidence" value="ECO:0007669"/>
    <property type="project" value="TreeGrafter"/>
</dbReference>
<dbReference type="SUPFAM" id="SSF46689">
    <property type="entry name" value="Homeodomain-like"/>
    <property type="match status" value="1"/>
</dbReference>
<evidence type="ECO:0000313" key="7">
    <source>
        <dbReference type="EMBL" id="MBA8806606.1"/>
    </source>
</evidence>
<evidence type="ECO:0000256" key="4">
    <source>
        <dbReference type="PROSITE-ProRule" id="PRU00335"/>
    </source>
</evidence>
<organism evidence="7 8">
    <name type="scientific">Promicromonospora sukumoe</name>
    <dbReference type="NCBI Taxonomy" id="88382"/>
    <lineage>
        <taxon>Bacteria</taxon>
        <taxon>Bacillati</taxon>
        <taxon>Actinomycetota</taxon>
        <taxon>Actinomycetes</taxon>
        <taxon>Micrococcales</taxon>
        <taxon>Promicromonosporaceae</taxon>
        <taxon>Promicromonospora</taxon>
    </lineage>
</organism>
<evidence type="ECO:0000256" key="5">
    <source>
        <dbReference type="SAM" id="MobiDB-lite"/>
    </source>
</evidence>
<dbReference type="PANTHER" id="PTHR30055:SF234">
    <property type="entry name" value="HTH-TYPE TRANSCRIPTIONAL REGULATOR BETI"/>
    <property type="match status" value="1"/>
</dbReference>
<feature type="compositionally biased region" description="Basic and acidic residues" evidence="5">
    <location>
        <begin position="91"/>
        <end position="105"/>
    </location>
</feature>
<dbReference type="AlphaFoldDB" id="A0A7W3PCG0"/>
<keyword evidence="1" id="KW-0805">Transcription regulation</keyword>
<dbReference type="InterPro" id="IPR050109">
    <property type="entry name" value="HTH-type_TetR-like_transc_reg"/>
</dbReference>
<comment type="caution">
    <text evidence="7">The sequence shown here is derived from an EMBL/GenBank/DDBJ whole genome shotgun (WGS) entry which is preliminary data.</text>
</comment>
<keyword evidence="3" id="KW-0804">Transcription</keyword>
<protein>
    <submittedName>
        <fullName evidence="7">AcrR family transcriptional regulator</fullName>
    </submittedName>
</protein>
<keyword evidence="2 4" id="KW-0238">DNA-binding</keyword>
<dbReference type="Proteomes" id="UP000540568">
    <property type="component" value="Unassembled WGS sequence"/>
</dbReference>
<sequence length="212" mass="21585">MPRASAAAAAHTARQVLDSATDLFAARGFAAVSLDDVAQAAEVTRGAVYHHYGNKQGLFLAVAARLQSQVADAVVAAADGAGKDGAGADGAGKDGAGRDGAGKDAREQLRAGSHAFIDAITAGPALRVLLVDAPAVVGWAEWRRLDEANSAAHLREALREAGIANDLLDALTAQLSGAMNEAALWVAQQPDRAASARQAHAALDRLLTAALP</sequence>
<dbReference type="PANTHER" id="PTHR30055">
    <property type="entry name" value="HTH-TYPE TRANSCRIPTIONAL REGULATOR RUTR"/>
    <property type="match status" value="1"/>
</dbReference>
<dbReference type="RefSeq" id="WP_182614311.1">
    <property type="nucleotide sequence ID" value="NZ_BAAATF010000002.1"/>
</dbReference>
<dbReference type="InterPro" id="IPR049484">
    <property type="entry name" value="Rv0078-like_C"/>
</dbReference>
<dbReference type="InterPro" id="IPR009057">
    <property type="entry name" value="Homeodomain-like_sf"/>
</dbReference>
<evidence type="ECO:0000259" key="6">
    <source>
        <dbReference type="PROSITE" id="PS50977"/>
    </source>
</evidence>
<dbReference type="PRINTS" id="PR00455">
    <property type="entry name" value="HTHTETR"/>
</dbReference>
<evidence type="ECO:0000256" key="2">
    <source>
        <dbReference type="ARBA" id="ARBA00023125"/>
    </source>
</evidence>
<dbReference type="EMBL" id="JACGWV010000001">
    <property type="protein sequence ID" value="MBA8806606.1"/>
    <property type="molecule type" value="Genomic_DNA"/>
</dbReference>
<evidence type="ECO:0000256" key="1">
    <source>
        <dbReference type="ARBA" id="ARBA00023015"/>
    </source>
</evidence>